<proteinExistence type="predicted"/>
<evidence type="ECO:0000313" key="3">
    <source>
        <dbReference type="WBParaSite" id="ALUE_0000407101-mRNA-1"/>
    </source>
</evidence>
<protein>
    <submittedName>
        <fullName evidence="3">Uncharacterized protein</fullName>
    </submittedName>
</protein>
<keyword evidence="2" id="KW-1185">Reference proteome</keyword>
<dbReference type="PANTHER" id="PTHR21838:SF2">
    <property type="entry name" value="COILED-COIL DOMAIN-CONTAINING PROTEIN 137"/>
    <property type="match status" value="1"/>
</dbReference>
<sequence>KGKNLDPKTDDQPFPRRLLEIQELSKRYEQAIRMPKKRRSRNHIFEESHRAGFERRKFESAKRLLKRVGAITTEEIKEKRMLIILMMKRGWRIERCVLKAKYELAGRDMRQVEADYKKMEESRERRKRKRLKQEMKESRKPNVDVKHNEDKRLHENEKLLHPKMKRKLSRKEAYRERKRAAQVSERNEMILDAKEVIAFGSRVDAPPVFASKQRRKLESDFSKAGSKPLLLKSNLEAQLGHNKGIKKCSANETKEREEAIAAERTRVIEAYRLLKKNRKNLTC</sequence>
<reference evidence="3" key="1">
    <citation type="submission" date="2023-03" db="UniProtKB">
        <authorList>
            <consortium name="WormBaseParasite"/>
        </authorList>
    </citation>
    <scope>IDENTIFICATION</scope>
</reference>
<organism evidence="2 3">
    <name type="scientific">Ascaris lumbricoides</name>
    <name type="common">Giant roundworm</name>
    <dbReference type="NCBI Taxonomy" id="6252"/>
    <lineage>
        <taxon>Eukaryota</taxon>
        <taxon>Metazoa</taxon>
        <taxon>Ecdysozoa</taxon>
        <taxon>Nematoda</taxon>
        <taxon>Chromadorea</taxon>
        <taxon>Rhabditida</taxon>
        <taxon>Spirurina</taxon>
        <taxon>Ascaridomorpha</taxon>
        <taxon>Ascaridoidea</taxon>
        <taxon>Ascarididae</taxon>
        <taxon>Ascaris</taxon>
    </lineage>
</organism>
<dbReference type="PANTHER" id="PTHR21838">
    <property type="entry name" value="COILED-COIL DOMAIN-CONTAINING PROTEIN 137"/>
    <property type="match status" value="1"/>
</dbReference>
<dbReference type="InterPro" id="IPR026680">
    <property type="entry name" value="CCDC137"/>
</dbReference>
<dbReference type="WBParaSite" id="ALUE_0000407101-mRNA-1">
    <property type="protein sequence ID" value="ALUE_0000407101-mRNA-1"/>
    <property type="gene ID" value="ALUE_0000407101"/>
</dbReference>
<evidence type="ECO:0000313" key="2">
    <source>
        <dbReference type="Proteomes" id="UP000036681"/>
    </source>
</evidence>
<dbReference type="AlphaFoldDB" id="A0A9J2P2W8"/>
<feature type="region of interest" description="Disordered" evidence="1">
    <location>
        <begin position="118"/>
        <end position="155"/>
    </location>
</feature>
<dbReference type="GO" id="GO:0005634">
    <property type="term" value="C:nucleus"/>
    <property type="evidence" value="ECO:0007669"/>
    <property type="project" value="TreeGrafter"/>
</dbReference>
<dbReference type="Proteomes" id="UP000036681">
    <property type="component" value="Unplaced"/>
</dbReference>
<feature type="compositionally biased region" description="Basic and acidic residues" evidence="1">
    <location>
        <begin position="132"/>
        <end position="155"/>
    </location>
</feature>
<evidence type="ECO:0000256" key="1">
    <source>
        <dbReference type="SAM" id="MobiDB-lite"/>
    </source>
</evidence>
<accession>A0A9J2P2W8</accession>
<name>A0A9J2P2W8_ASCLU</name>